<evidence type="ECO:0000313" key="2">
    <source>
        <dbReference type="EMBL" id="KAK0133474.1"/>
    </source>
</evidence>
<evidence type="ECO:0000256" key="1">
    <source>
        <dbReference type="SAM" id="MobiDB-lite"/>
    </source>
</evidence>
<dbReference type="Proteomes" id="UP001174136">
    <property type="component" value="Unassembled WGS sequence"/>
</dbReference>
<evidence type="ECO:0000313" key="3">
    <source>
        <dbReference type="Proteomes" id="UP001174136"/>
    </source>
</evidence>
<reference evidence="2" key="1">
    <citation type="journal article" date="2023" name="Front. Mar. Sci.">
        <title>A new Merluccius polli reference genome to investigate the effects of global change in West African waters.</title>
        <authorList>
            <person name="Mateo J.L."/>
            <person name="Blanco-Fernandez C."/>
            <person name="Garcia-Vazquez E."/>
            <person name="Machado-Schiaffino G."/>
        </authorList>
    </citation>
    <scope>NUCLEOTIDE SEQUENCE</scope>
    <source>
        <strain evidence="2">C29</strain>
        <tissue evidence="2">Fin</tissue>
    </source>
</reference>
<organism evidence="2 3">
    <name type="scientific">Merluccius polli</name>
    <name type="common">Benguela hake</name>
    <name type="synonym">Merluccius cadenati</name>
    <dbReference type="NCBI Taxonomy" id="89951"/>
    <lineage>
        <taxon>Eukaryota</taxon>
        <taxon>Metazoa</taxon>
        <taxon>Chordata</taxon>
        <taxon>Craniata</taxon>
        <taxon>Vertebrata</taxon>
        <taxon>Euteleostomi</taxon>
        <taxon>Actinopterygii</taxon>
        <taxon>Neopterygii</taxon>
        <taxon>Teleostei</taxon>
        <taxon>Neoteleostei</taxon>
        <taxon>Acanthomorphata</taxon>
        <taxon>Zeiogadaria</taxon>
        <taxon>Gadariae</taxon>
        <taxon>Gadiformes</taxon>
        <taxon>Gadoidei</taxon>
        <taxon>Merlucciidae</taxon>
        <taxon>Merluccius</taxon>
    </lineage>
</organism>
<feature type="compositionally biased region" description="Low complexity" evidence="1">
    <location>
        <begin position="136"/>
        <end position="153"/>
    </location>
</feature>
<proteinExistence type="predicted"/>
<protein>
    <submittedName>
        <fullName evidence="2">Uncharacterized protein</fullName>
    </submittedName>
</protein>
<keyword evidence="3" id="KW-1185">Reference proteome</keyword>
<dbReference type="AlphaFoldDB" id="A0AA47M4P7"/>
<accession>A0AA47M4P7</accession>
<sequence length="153" mass="17065">MGIMADMVRRQISAEIKEAGHFAIMVDEIERLDAESLLKSIEHTLAQCVIDKNACIGQCYDGAAVMSWCNNGVQERFRKVGEFFETVQLLYNLFSNSVAHNHFMKKQRELESTAQPVLPDEIDSFQPNHILEPAQSNNGRNSGSSKGSWSSGS</sequence>
<gene>
    <name evidence="2" type="ORF">N1851_030998</name>
</gene>
<name>A0AA47M4P7_MERPO</name>
<dbReference type="EMBL" id="JAOPHQ010005985">
    <property type="protein sequence ID" value="KAK0133474.1"/>
    <property type="molecule type" value="Genomic_DNA"/>
</dbReference>
<comment type="caution">
    <text evidence="2">The sequence shown here is derived from an EMBL/GenBank/DDBJ whole genome shotgun (WGS) entry which is preliminary data.</text>
</comment>
<feature type="region of interest" description="Disordered" evidence="1">
    <location>
        <begin position="128"/>
        <end position="153"/>
    </location>
</feature>